<accession>A0AAN6PA13</accession>
<evidence type="ECO:0000256" key="5">
    <source>
        <dbReference type="ARBA" id="ARBA00022840"/>
    </source>
</evidence>
<evidence type="ECO:0000313" key="12">
    <source>
        <dbReference type="Proteomes" id="UP001303115"/>
    </source>
</evidence>
<evidence type="ECO:0000256" key="8">
    <source>
        <dbReference type="SAM" id="Phobius"/>
    </source>
</evidence>
<keyword evidence="5" id="KW-0067">ATP-binding</keyword>
<name>A0AAN6PA13_9PEZI</name>
<dbReference type="Gene3D" id="1.20.1560.10">
    <property type="entry name" value="ABC transporter type 1, transmembrane domain"/>
    <property type="match status" value="2"/>
</dbReference>
<dbReference type="GO" id="GO:0016020">
    <property type="term" value="C:membrane"/>
    <property type="evidence" value="ECO:0007669"/>
    <property type="project" value="UniProtKB-SubCell"/>
</dbReference>
<feature type="transmembrane region" description="Helical" evidence="8">
    <location>
        <begin position="6"/>
        <end position="24"/>
    </location>
</feature>
<comment type="subcellular location">
    <subcellularLocation>
        <location evidence="1">Membrane</location>
        <topology evidence="1">Multi-pass membrane protein</topology>
    </subcellularLocation>
</comment>
<dbReference type="PROSITE" id="PS50929">
    <property type="entry name" value="ABC_TM1F"/>
    <property type="match status" value="2"/>
</dbReference>
<keyword evidence="3 8" id="KW-0812">Transmembrane</keyword>
<feature type="transmembrane region" description="Helical" evidence="8">
    <location>
        <begin position="56"/>
        <end position="74"/>
    </location>
</feature>
<dbReference type="Pfam" id="PF00005">
    <property type="entry name" value="ABC_tran"/>
    <property type="match status" value="2"/>
</dbReference>
<evidence type="ECO:0000256" key="1">
    <source>
        <dbReference type="ARBA" id="ARBA00004141"/>
    </source>
</evidence>
<feature type="domain" description="ABC transmembrane type-1" evidence="10">
    <location>
        <begin position="200"/>
        <end position="478"/>
    </location>
</feature>
<feature type="transmembrane region" description="Helical" evidence="8">
    <location>
        <begin position="235"/>
        <end position="255"/>
    </location>
</feature>
<dbReference type="CDD" id="cd18580">
    <property type="entry name" value="ABC_6TM_ABCC_D2"/>
    <property type="match status" value="1"/>
</dbReference>
<keyword evidence="6 8" id="KW-1133">Transmembrane helix</keyword>
<dbReference type="SUPFAM" id="SSF90123">
    <property type="entry name" value="ABC transporter transmembrane region"/>
    <property type="match status" value="2"/>
</dbReference>
<organism evidence="11 12">
    <name type="scientific">Parachaetomium inaequale</name>
    <dbReference type="NCBI Taxonomy" id="2588326"/>
    <lineage>
        <taxon>Eukaryota</taxon>
        <taxon>Fungi</taxon>
        <taxon>Dikarya</taxon>
        <taxon>Ascomycota</taxon>
        <taxon>Pezizomycotina</taxon>
        <taxon>Sordariomycetes</taxon>
        <taxon>Sordariomycetidae</taxon>
        <taxon>Sordariales</taxon>
        <taxon>Chaetomiaceae</taxon>
        <taxon>Parachaetomium</taxon>
    </lineage>
</organism>
<feature type="transmembrane region" description="Helical" evidence="8">
    <location>
        <begin position="452"/>
        <end position="473"/>
    </location>
</feature>
<dbReference type="InterPro" id="IPR011527">
    <property type="entry name" value="ABC1_TM_dom"/>
</dbReference>
<feature type="transmembrane region" description="Helical" evidence="8">
    <location>
        <begin position="415"/>
        <end position="440"/>
    </location>
</feature>
<feature type="transmembrane region" description="Helical" evidence="8">
    <location>
        <begin position="1000"/>
        <end position="1020"/>
    </location>
</feature>
<comment type="caution">
    <text evidence="11">The sequence shown here is derived from an EMBL/GenBank/DDBJ whole genome shotgun (WGS) entry which is preliminary data.</text>
</comment>
<sequence>MAQQGIIYWMPTTNASIFLLYLPFRLWELHNSQYRVVPGAQAWTKLQRRASKPSDLATLYLLALVLCDLVALTAPSTGTVRSPPPARGLLHALLLALECFVPRPHSPGIPRRGRAPEDESGILSKLFFAWINPILLRGYSTLLLSYDLPPLGRDLSAKRSREGMIESWSRRALPATRMALPLALLRSIRRPFVAPFIPRLFLILFRYSQPALIRQSIQFVTATTSSVADLETRGYWLVFSAVTIYMGLAVSTAAYQHRLNKLRLLTKSALVGIIHDQTINLPSAAHDSSAAVTLMSTDTDGLDGVPEMFHETWAQILEVVIGIVLLSREVGWIWPLPLILIFLCSRMSRYVAKHLRPGQEAWNAATQHRVAATSSMLSSMKVIKMLGLQYCVANRTRHLREEELETASRVRWIMVYYNASANALGIFSPAITLALFALAAARHGRALDVETAFTTMAILSMVTHPANMVMTIVPRAVAAFAGFERTQAYLLKPRLLDERQTQPVAGRASLAIKMQGVAFGENHSILMGVSIGVNHGSLVIVSGPVGSGKSMLLRAILGELRPTQGSIQLASRRVAYCAQKPWLPNGSIKQAIRGVGDDQGDMRWYRRVVEACCLGHDLDLLPDGDETQIGSGGLNLSGGQRQRVALARALFAKCDIALLDDVFSALDGETETRAFRNLFGPAGLFRQTNTAVVLVTNSTQFFPAADSVVILEGGRIKAQGNWEAIKHKASSSISKFSLQHQLGGVVGPTPPPTSGRLNAQLQARQEAQADLARNTGDLELYRYYFRFVGLLNVALLAGFTGSYSLFITLPQHWLKLWTESSGHHQTFYIYGFMFLSLTSWASTNGTMWATVIRIAPHSGLMIHKHLLATVANAPLSFFSGNDNGSILNRFTQDMQLIDKQLPSALANLGNQIFKLLMQVLLLCTAQRGLALSLPACAGLVYVIQKVYLRTSRQLRFLELESRAAVLASFLESVEGLETIRAFDSQRPEFLLMCLQRWLNLVLDLIAAIVAIGIIAAAVALRGQLDGGQVGVALNIMLVANTTLLRLIESWTTLEVSLGAIARLQALEKTTPSELDKNAIFEPPRGWPIYGRVEFRKVTAAYHAKAVALRDLSLTITEGQKITICGRTGSGKSSLLLALFRMLDLQSGCIKLDGVNITKIPRDFLRERCFVTVSQDGFFLPDETLRFNLDPEGSLGNGHAIIDTLKRLGLWSHLAFGGRYPKQGDEGHHILDQQLSAFPAFSAGQVQIFTLCRGILKAEALRANGGRPVVLLDEITSMLDSSTESAIHKIVEDEFAAKGHTIIMVSHRVGQLSEFARPGRDLVIRMRDGRLDSAVNDLEGMVEREDVEAV</sequence>
<keyword evidence="12" id="KW-1185">Reference proteome</keyword>
<feature type="domain" description="ABC transporter" evidence="9">
    <location>
        <begin position="512"/>
        <end position="738"/>
    </location>
</feature>
<keyword evidence="11" id="KW-0378">Hydrolase</keyword>
<dbReference type="PROSITE" id="PS50893">
    <property type="entry name" value="ABC_TRANSPORTER_2"/>
    <property type="match status" value="2"/>
</dbReference>
<evidence type="ECO:0000256" key="3">
    <source>
        <dbReference type="ARBA" id="ARBA00022692"/>
    </source>
</evidence>
<keyword evidence="7 8" id="KW-0472">Membrane</keyword>
<dbReference type="Pfam" id="PF00664">
    <property type="entry name" value="ABC_membrane"/>
    <property type="match status" value="2"/>
</dbReference>
<evidence type="ECO:0000256" key="2">
    <source>
        <dbReference type="ARBA" id="ARBA00022448"/>
    </source>
</evidence>
<evidence type="ECO:0000259" key="10">
    <source>
        <dbReference type="PROSITE" id="PS50929"/>
    </source>
</evidence>
<dbReference type="Gene3D" id="3.40.50.300">
    <property type="entry name" value="P-loop containing nucleotide triphosphate hydrolases"/>
    <property type="match status" value="2"/>
</dbReference>
<dbReference type="GO" id="GO:0016887">
    <property type="term" value="F:ATP hydrolysis activity"/>
    <property type="evidence" value="ECO:0007669"/>
    <property type="project" value="InterPro"/>
</dbReference>
<feature type="transmembrane region" description="Helical" evidence="8">
    <location>
        <begin position="827"/>
        <end position="851"/>
    </location>
</feature>
<dbReference type="InterPro" id="IPR036640">
    <property type="entry name" value="ABC1_TM_sf"/>
</dbReference>
<proteinExistence type="predicted"/>
<dbReference type="SUPFAM" id="SSF52540">
    <property type="entry name" value="P-loop containing nucleoside triphosphate hydrolases"/>
    <property type="match status" value="2"/>
</dbReference>
<evidence type="ECO:0000256" key="7">
    <source>
        <dbReference type="ARBA" id="ARBA00023136"/>
    </source>
</evidence>
<keyword evidence="4" id="KW-0547">Nucleotide-binding</keyword>
<dbReference type="PANTHER" id="PTHR24223:SF345">
    <property type="entry name" value="ABC MULTIDRUG TRANSPORTER (EUROFUNG)"/>
    <property type="match status" value="1"/>
</dbReference>
<dbReference type="Proteomes" id="UP001303115">
    <property type="component" value="Unassembled WGS sequence"/>
</dbReference>
<reference evidence="12" key="1">
    <citation type="journal article" date="2023" name="Mol. Phylogenet. Evol.">
        <title>Genome-scale phylogeny and comparative genomics of the fungal order Sordariales.</title>
        <authorList>
            <person name="Hensen N."/>
            <person name="Bonometti L."/>
            <person name="Westerberg I."/>
            <person name="Brannstrom I.O."/>
            <person name="Guillou S."/>
            <person name="Cros-Aarteil S."/>
            <person name="Calhoun S."/>
            <person name="Haridas S."/>
            <person name="Kuo A."/>
            <person name="Mondo S."/>
            <person name="Pangilinan J."/>
            <person name="Riley R."/>
            <person name="LaButti K."/>
            <person name="Andreopoulos B."/>
            <person name="Lipzen A."/>
            <person name="Chen C."/>
            <person name="Yan M."/>
            <person name="Daum C."/>
            <person name="Ng V."/>
            <person name="Clum A."/>
            <person name="Steindorff A."/>
            <person name="Ohm R.A."/>
            <person name="Martin F."/>
            <person name="Silar P."/>
            <person name="Natvig D.O."/>
            <person name="Lalanne C."/>
            <person name="Gautier V."/>
            <person name="Ament-Velasquez S.L."/>
            <person name="Kruys A."/>
            <person name="Hutchinson M.I."/>
            <person name="Powell A.J."/>
            <person name="Barry K."/>
            <person name="Miller A.N."/>
            <person name="Grigoriev I.V."/>
            <person name="Debuchy R."/>
            <person name="Gladieux P."/>
            <person name="Hiltunen Thoren M."/>
            <person name="Johannesson H."/>
        </authorList>
    </citation>
    <scope>NUCLEOTIDE SEQUENCE [LARGE SCALE GENOMIC DNA]</scope>
    <source>
        <strain evidence="12">CBS 284.82</strain>
    </source>
</reference>
<feature type="domain" description="ABC transporter" evidence="9">
    <location>
        <begin position="1092"/>
        <end position="1348"/>
    </location>
</feature>
<evidence type="ECO:0000256" key="4">
    <source>
        <dbReference type="ARBA" id="ARBA00022741"/>
    </source>
</evidence>
<dbReference type="InterPro" id="IPR003593">
    <property type="entry name" value="AAA+_ATPase"/>
</dbReference>
<evidence type="ECO:0000259" key="9">
    <source>
        <dbReference type="PROSITE" id="PS50893"/>
    </source>
</evidence>
<keyword evidence="2" id="KW-0813">Transport</keyword>
<evidence type="ECO:0000256" key="6">
    <source>
        <dbReference type="ARBA" id="ARBA00022989"/>
    </source>
</evidence>
<dbReference type="EMBL" id="MU854477">
    <property type="protein sequence ID" value="KAK4034504.1"/>
    <property type="molecule type" value="Genomic_DNA"/>
</dbReference>
<evidence type="ECO:0000313" key="11">
    <source>
        <dbReference type="EMBL" id="KAK4034504.1"/>
    </source>
</evidence>
<dbReference type="GO" id="GO:0005524">
    <property type="term" value="F:ATP binding"/>
    <property type="evidence" value="ECO:0007669"/>
    <property type="project" value="UniProtKB-KW"/>
</dbReference>
<dbReference type="PANTHER" id="PTHR24223">
    <property type="entry name" value="ATP-BINDING CASSETTE SUB-FAMILY C"/>
    <property type="match status" value="1"/>
</dbReference>
<protein>
    <submittedName>
        <fullName evidence="11">P-loop containing nucleoside triphosphate hydrolase protein</fullName>
    </submittedName>
</protein>
<dbReference type="GO" id="GO:0140359">
    <property type="term" value="F:ABC-type transporter activity"/>
    <property type="evidence" value="ECO:0007669"/>
    <property type="project" value="InterPro"/>
</dbReference>
<dbReference type="InterPro" id="IPR017871">
    <property type="entry name" value="ABC_transporter-like_CS"/>
</dbReference>
<dbReference type="PROSITE" id="PS00211">
    <property type="entry name" value="ABC_TRANSPORTER_1"/>
    <property type="match status" value="1"/>
</dbReference>
<dbReference type="InterPro" id="IPR044726">
    <property type="entry name" value="ABCC_6TM_D2"/>
</dbReference>
<dbReference type="InterPro" id="IPR050173">
    <property type="entry name" value="ABC_transporter_C-like"/>
</dbReference>
<feature type="transmembrane region" description="Helical" evidence="8">
    <location>
        <begin position="783"/>
        <end position="807"/>
    </location>
</feature>
<dbReference type="InterPro" id="IPR003439">
    <property type="entry name" value="ABC_transporter-like_ATP-bd"/>
</dbReference>
<feature type="domain" description="ABC transmembrane type-1" evidence="10">
    <location>
        <begin position="787"/>
        <end position="1054"/>
    </location>
</feature>
<dbReference type="SMART" id="SM00382">
    <property type="entry name" value="AAA"/>
    <property type="match status" value="2"/>
</dbReference>
<gene>
    <name evidence="11" type="ORF">C8A01DRAFT_49127</name>
</gene>
<dbReference type="InterPro" id="IPR027417">
    <property type="entry name" value="P-loop_NTPase"/>
</dbReference>